<dbReference type="InterPro" id="IPR007421">
    <property type="entry name" value="Schlafen_AlbA_2_dom"/>
</dbReference>
<protein>
    <submittedName>
        <fullName evidence="3">Divergent AAA domain protein</fullName>
    </submittedName>
</protein>
<feature type="compositionally biased region" description="Polar residues" evidence="1">
    <location>
        <begin position="401"/>
        <end position="434"/>
    </location>
</feature>
<proteinExistence type="predicted"/>
<dbReference type="Gene3D" id="3.30.950.30">
    <property type="entry name" value="Schlafen, AAA domain"/>
    <property type="match status" value="1"/>
</dbReference>
<dbReference type="PANTHER" id="PTHR30595:SF6">
    <property type="entry name" value="SCHLAFEN ALBA-2 DOMAIN-CONTAINING PROTEIN"/>
    <property type="match status" value="1"/>
</dbReference>
<dbReference type="InterPro" id="IPR038461">
    <property type="entry name" value="Schlafen_AlbA_2_dom_sf"/>
</dbReference>
<feature type="region of interest" description="Disordered" evidence="1">
    <location>
        <begin position="401"/>
        <end position="435"/>
    </location>
</feature>
<dbReference type="EMBL" id="CABHNA010000022">
    <property type="protein sequence ID" value="VUW94085.1"/>
    <property type="molecule type" value="Genomic_DNA"/>
</dbReference>
<gene>
    <name evidence="3" type="ORF">RTSSTS7063_00284</name>
</gene>
<reference evidence="3 4" key="1">
    <citation type="submission" date="2019-07" db="EMBL/GenBank/DDBJ databases">
        <authorList>
            <person name="Hibberd C M."/>
            <person name="Gehrig L. J."/>
            <person name="Chang H.-W."/>
            <person name="Venkatesh S."/>
        </authorList>
    </citation>
    <scope>NUCLEOTIDE SEQUENCE [LARGE SCALE GENOMIC DNA]</scope>
    <source>
        <strain evidence="3">Ruminococcus_torques_SSTS_Bg7063</strain>
    </source>
</reference>
<evidence type="ECO:0000313" key="3">
    <source>
        <dbReference type="EMBL" id="VUW94085.1"/>
    </source>
</evidence>
<dbReference type="PANTHER" id="PTHR30595">
    <property type="entry name" value="GLPR-RELATED TRANSCRIPTIONAL REPRESSOR"/>
    <property type="match status" value="1"/>
</dbReference>
<accession>A0A564SG16</accession>
<dbReference type="RefSeq" id="WP_243131425.1">
    <property type="nucleotide sequence ID" value="NZ_CABHNA010000022.1"/>
</dbReference>
<keyword evidence="4" id="KW-1185">Reference proteome</keyword>
<dbReference type="Gene3D" id="3.30.565.60">
    <property type="match status" value="1"/>
</dbReference>
<evidence type="ECO:0000256" key="1">
    <source>
        <dbReference type="SAM" id="MobiDB-lite"/>
    </source>
</evidence>
<dbReference type="Pfam" id="PF13749">
    <property type="entry name" value="HATPase_c_4"/>
    <property type="match status" value="1"/>
</dbReference>
<feature type="domain" description="Schlafen AlbA-2" evidence="2">
    <location>
        <begin position="14"/>
        <end position="129"/>
    </location>
</feature>
<name>A0A564SG16_9FIRM</name>
<evidence type="ECO:0000313" key="4">
    <source>
        <dbReference type="Proteomes" id="UP000363661"/>
    </source>
</evidence>
<sequence>MDRKELNDILKIGETVAVEFKRCGNGIESDTYETVCSFLNRFGGDIFLGVLDDGTVLGVPKKAASDMVKNFIKVMSNPALFSPTIYLIPEIIKYDENRIIIHIHIPVSAEVHSYKKVIYDRVDDADVKVTATSQIASMYIRKQNTFTEKRIYPYAKMEDLKLDLLPKIRIMAQNHAGGKHPWSDMNDEELLKSAGLYGRDITTGAEGYNLAAIMLLGKDDTILNVAPTYATDALVRKINVDRYDDREVIKTNLIDSYNMLIEFGKKNLPDKFFLDDTINKSLRNTIVREMVSNTLMHREFSSSYTAKFVIEKDKMYVENASRATRQGNITLEELEPNPKNPVIANFFRNIGYADQLGSGVRNLFKYSRLYSGEDPEFIEGDIFKIIVPLNEKYSFDYQESVTTGKTGNASEKTGNVSEETGNASEKTGNASEKTGNALEETGNISKETARRFKMYYEKLANLGVTEKNIDNINFVYDKAGSDNPFGQSDVQKWLNCSKWKATNVMNEMKKAEILYKVKGYGPGKYKFIEEIHPF</sequence>
<dbReference type="Pfam" id="PF04326">
    <property type="entry name" value="SLFN_AlbA_2"/>
    <property type="match status" value="1"/>
</dbReference>
<evidence type="ECO:0000259" key="2">
    <source>
        <dbReference type="Pfam" id="PF04326"/>
    </source>
</evidence>
<dbReference type="Proteomes" id="UP000363661">
    <property type="component" value="Unassembled WGS sequence"/>
</dbReference>
<dbReference type="AlphaFoldDB" id="A0A564SG16"/>
<organism evidence="3 4">
    <name type="scientific">[Ruminococcus] torques</name>
    <dbReference type="NCBI Taxonomy" id="33039"/>
    <lineage>
        <taxon>Bacteria</taxon>
        <taxon>Bacillati</taxon>
        <taxon>Bacillota</taxon>
        <taxon>Clostridia</taxon>
        <taxon>Lachnospirales</taxon>
        <taxon>Lachnospiraceae</taxon>
        <taxon>Mediterraneibacter</taxon>
    </lineage>
</organism>
<dbReference type="InterPro" id="IPR038475">
    <property type="entry name" value="RecG_C_sf"/>
</dbReference>